<evidence type="ECO:0000313" key="1">
    <source>
        <dbReference type="Ensembl" id="ENSLCAP00010014192.1"/>
    </source>
</evidence>
<dbReference type="InParanoid" id="A0A4W6CP63"/>
<evidence type="ECO:0000313" key="2">
    <source>
        <dbReference type="Proteomes" id="UP000314980"/>
    </source>
</evidence>
<dbReference type="GeneTree" id="ENSGT01110000267412"/>
<dbReference type="Pfam" id="PF15828">
    <property type="entry name" value="RDD1"/>
    <property type="match status" value="1"/>
</dbReference>
<sequence length="116" mass="12795">MKLIKGLNSPTLQQYLAAGSTALLLNIDSTTVSLTFDPNTLEQRSLYQRAHTDNKQREQGIEPLTVFVWQNIGKALRFSWRCLMAGLQNMASTYSTPLSAMSTVVTEVNRASGSKA</sequence>
<reference evidence="1" key="2">
    <citation type="submission" date="2025-08" db="UniProtKB">
        <authorList>
            <consortium name="Ensembl"/>
        </authorList>
    </citation>
    <scope>IDENTIFICATION</scope>
</reference>
<dbReference type="InterPro" id="IPR031667">
    <property type="entry name" value="RDD1"/>
</dbReference>
<accession>A0A4W6CP63</accession>
<organism evidence="1 2">
    <name type="scientific">Lates calcarifer</name>
    <name type="common">Barramundi</name>
    <name type="synonym">Holocentrus calcarifer</name>
    <dbReference type="NCBI Taxonomy" id="8187"/>
    <lineage>
        <taxon>Eukaryota</taxon>
        <taxon>Metazoa</taxon>
        <taxon>Chordata</taxon>
        <taxon>Craniata</taxon>
        <taxon>Vertebrata</taxon>
        <taxon>Euteleostomi</taxon>
        <taxon>Actinopterygii</taxon>
        <taxon>Neopterygii</taxon>
        <taxon>Teleostei</taxon>
        <taxon>Neoteleostei</taxon>
        <taxon>Acanthomorphata</taxon>
        <taxon>Carangaria</taxon>
        <taxon>Carangaria incertae sedis</taxon>
        <taxon>Centropomidae</taxon>
        <taxon>Lates</taxon>
    </lineage>
</organism>
<protein>
    <submittedName>
        <fullName evidence="1">Uncharacterized protein</fullName>
    </submittedName>
</protein>
<reference evidence="2" key="1">
    <citation type="submission" date="2015-09" db="EMBL/GenBank/DDBJ databases">
        <authorList>
            <person name="Sai Rama Sridatta P."/>
        </authorList>
    </citation>
    <scope>NUCLEOTIDE SEQUENCE [LARGE SCALE GENOMIC DNA]</scope>
</reference>
<name>A0A4W6CP63_LATCA</name>
<dbReference type="STRING" id="8187.ENSLCAP00010014192"/>
<reference evidence="1" key="3">
    <citation type="submission" date="2025-09" db="UniProtKB">
        <authorList>
            <consortium name="Ensembl"/>
        </authorList>
    </citation>
    <scope>IDENTIFICATION</scope>
</reference>
<dbReference type="Proteomes" id="UP000314980">
    <property type="component" value="Unassembled WGS sequence"/>
</dbReference>
<proteinExistence type="predicted"/>
<keyword evidence="2" id="KW-1185">Reference proteome</keyword>
<dbReference type="PANTHER" id="PTHR14680:SF1">
    <property type="entry name" value="REQUIRED FOR DRUG-INDUCED DEATH PROTEIN 1"/>
    <property type="match status" value="1"/>
</dbReference>
<dbReference type="AlphaFoldDB" id="A0A4W6CP63"/>
<dbReference type="Ensembl" id="ENSLCAT00010014495.1">
    <property type="protein sequence ID" value="ENSLCAP00010014192.1"/>
    <property type="gene ID" value="ENSLCAG00010006751.1"/>
</dbReference>
<dbReference type="PANTHER" id="PTHR14680">
    <property type="entry name" value="SI:DKEY-126G1.9-RELATED"/>
    <property type="match status" value="1"/>
</dbReference>